<protein>
    <submittedName>
        <fullName evidence="2">Uncharacterized protein</fullName>
    </submittedName>
</protein>
<dbReference type="InterPro" id="IPR007511">
    <property type="entry name" value="DUF501"/>
</dbReference>
<reference evidence="2 3" key="1">
    <citation type="journal article" date="2009" name="Science">
        <title>Green evolution and dynamic adaptations revealed by genomes of the marine picoeukaryotes Micromonas.</title>
        <authorList>
            <person name="Worden A.Z."/>
            <person name="Lee J.H."/>
            <person name="Mock T."/>
            <person name="Rouze P."/>
            <person name="Simmons M.P."/>
            <person name="Aerts A.L."/>
            <person name="Allen A.E."/>
            <person name="Cuvelier M.L."/>
            <person name="Derelle E."/>
            <person name="Everett M.V."/>
            <person name="Foulon E."/>
            <person name="Grimwood J."/>
            <person name="Gundlach H."/>
            <person name="Henrissat B."/>
            <person name="Napoli C."/>
            <person name="McDonald S.M."/>
            <person name="Parker M.S."/>
            <person name="Rombauts S."/>
            <person name="Salamov A."/>
            <person name="Von Dassow P."/>
            <person name="Badger J.H."/>
            <person name="Coutinho P.M."/>
            <person name="Demir E."/>
            <person name="Dubchak I."/>
            <person name="Gentemann C."/>
            <person name="Eikrem W."/>
            <person name="Gready J.E."/>
            <person name="John U."/>
            <person name="Lanier W."/>
            <person name="Lindquist E.A."/>
            <person name="Lucas S."/>
            <person name="Mayer K.F."/>
            <person name="Moreau H."/>
            <person name="Not F."/>
            <person name="Otillar R."/>
            <person name="Panaud O."/>
            <person name="Pangilinan J."/>
            <person name="Paulsen I."/>
            <person name="Piegu B."/>
            <person name="Poliakov A."/>
            <person name="Robbens S."/>
            <person name="Schmutz J."/>
            <person name="Toulza E."/>
            <person name="Wyss T."/>
            <person name="Zelensky A."/>
            <person name="Zhou K."/>
            <person name="Armbrust E.V."/>
            <person name="Bhattacharya D."/>
            <person name="Goodenough U.W."/>
            <person name="Van de Peer Y."/>
            <person name="Grigoriev I.V."/>
        </authorList>
    </citation>
    <scope>NUCLEOTIDE SEQUENCE [LARGE SCALE GENOMIC DNA]</scope>
    <source>
        <strain evidence="3">RCC299 / NOUM17</strain>
    </source>
</reference>
<evidence type="ECO:0000313" key="2">
    <source>
        <dbReference type="EMBL" id="ACO66999.1"/>
    </source>
</evidence>
<dbReference type="PANTHER" id="PTHR37163">
    <property type="entry name" value="CONSERVED PROTEIN"/>
    <property type="match status" value="1"/>
</dbReference>
<dbReference type="eggNOG" id="ENOG502SDB4">
    <property type="taxonomic scope" value="Eukaryota"/>
</dbReference>
<keyword evidence="3" id="KW-1185">Reference proteome</keyword>
<sequence>MRRVASGIAGSIARRARDLVSSDLRVGTSPGLATDARHSRSSPDVPPKHHRNHPRVAVPSKLTVEQLRSAPFESNALEPCGDDDAATMSRQIRKRRAYPVACAARCRHGFARAYLHAPLHVPAATVSGLDGFPGDESAPGPSPGTPNPDEPEPLKATSSRRGRSRGSRSKAKAALASPSGGAQAEHALGWLACPLLDREVDKLERRGGIDAMASVISLTPSLSAALERAHRSAVSVRQWMLPSQWTERVERNEPGFEQIRHVLFRTGLVGVSLDKGEGFVGGWRGNRVKCLHAQLGDALVRGENANPVGGLVLRRLVELGVETRGSAECWRECAASDDPRRDAS</sequence>
<organism evidence="2 3">
    <name type="scientific">Micromonas commoda (strain RCC299 / NOUM17 / CCMP2709)</name>
    <name type="common">Picoplanktonic green alga</name>
    <dbReference type="NCBI Taxonomy" id="296587"/>
    <lineage>
        <taxon>Eukaryota</taxon>
        <taxon>Viridiplantae</taxon>
        <taxon>Chlorophyta</taxon>
        <taxon>Mamiellophyceae</taxon>
        <taxon>Mamiellales</taxon>
        <taxon>Mamiellaceae</taxon>
        <taxon>Micromonas</taxon>
    </lineage>
</organism>
<dbReference type="PANTHER" id="PTHR37163:SF1">
    <property type="entry name" value="DUF501 DOMAIN-CONTAINING PROTEIN"/>
    <property type="match status" value="1"/>
</dbReference>
<dbReference type="InParanoid" id="C1EGC9"/>
<accession>C1EGC9</accession>
<dbReference type="RefSeq" id="XP_002505741.1">
    <property type="nucleotide sequence ID" value="XM_002505695.1"/>
</dbReference>
<dbReference type="EMBL" id="CP001331">
    <property type="protein sequence ID" value="ACO66999.1"/>
    <property type="molecule type" value="Genomic_DNA"/>
</dbReference>
<dbReference type="AlphaFoldDB" id="C1EGC9"/>
<evidence type="ECO:0000313" key="3">
    <source>
        <dbReference type="Proteomes" id="UP000002009"/>
    </source>
</evidence>
<dbReference type="GeneID" id="8248429"/>
<dbReference type="KEGG" id="mis:MICPUN_103793"/>
<name>C1EGC9_MICCC</name>
<dbReference type="OMA" id="GNRVKCL"/>
<proteinExistence type="predicted"/>
<feature type="region of interest" description="Disordered" evidence="1">
    <location>
        <begin position="128"/>
        <end position="180"/>
    </location>
</feature>
<feature type="compositionally biased region" description="Basic residues" evidence="1">
    <location>
        <begin position="158"/>
        <end position="171"/>
    </location>
</feature>
<evidence type="ECO:0000256" key="1">
    <source>
        <dbReference type="SAM" id="MobiDB-lite"/>
    </source>
</evidence>
<gene>
    <name evidence="2" type="ORF">MICPUN_103793</name>
</gene>
<dbReference type="Proteomes" id="UP000002009">
    <property type="component" value="Chromosome 13"/>
</dbReference>
<dbReference type="OrthoDB" id="196820at2759"/>
<feature type="region of interest" description="Disordered" evidence="1">
    <location>
        <begin position="24"/>
        <end position="54"/>
    </location>
</feature>
<dbReference type="Pfam" id="PF04417">
    <property type="entry name" value="DUF501"/>
    <property type="match status" value="1"/>
</dbReference>